<sequence>KCCSTDFGHWMPLVHSFSTLKDSLSSYGFVCFESRCRNHAGSHAAEEFFRLVGAFAGDWSG</sequence>
<keyword evidence="2" id="KW-1185">Reference proteome</keyword>
<name>A0AAV7TXC6_PLEWA</name>
<dbReference type="Proteomes" id="UP001066276">
    <property type="component" value="Chromosome 3_2"/>
</dbReference>
<gene>
    <name evidence="1" type="ORF">NDU88_006642</name>
</gene>
<organism evidence="1 2">
    <name type="scientific">Pleurodeles waltl</name>
    <name type="common">Iberian ribbed newt</name>
    <dbReference type="NCBI Taxonomy" id="8319"/>
    <lineage>
        <taxon>Eukaryota</taxon>
        <taxon>Metazoa</taxon>
        <taxon>Chordata</taxon>
        <taxon>Craniata</taxon>
        <taxon>Vertebrata</taxon>
        <taxon>Euteleostomi</taxon>
        <taxon>Amphibia</taxon>
        <taxon>Batrachia</taxon>
        <taxon>Caudata</taxon>
        <taxon>Salamandroidea</taxon>
        <taxon>Salamandridae</taxon>
        <taxon>Pleurodelinae</taxon>
        <taxon>Pleurodeles</taxon>
    </lineage>
</organism>
<dbReference type="EMBL" id="JANPWB010000006">
    <property type="protein sequence ID" value="KAJ1181435.1"/>
    <property type="molecule type" value="Genomic_DNA"/>
</dbReference>
<feature type="non-terminal residue" evidence="1">
    <location>
        <position position="61"/>
    </location>
</feature>
<dbReference type="AlphaFoldDB" id="A0AAV7TXC6"/>
<reference evidence="1" key="1">
    <citation type="journal article" date="2022" name="bioRxiv">
        <title>Sequencing and chromosome-scale assembly of the giantPleurodeles waltlgenome.</title>
        <authorList>
            <person name="Brown T."/>
            <person name="Elewa A."/>
            <person name="Iarovenko S."/>
            <person name="Subramanian E."/>
            <person name="Araus A.J."/>
            <person name="Petzold A."/>
            <person name="Susuki M."/>
            <person name="Suzuki K.-i.T."/>
            <person name="Hayashi T."/>
            <person name="Toyoda A."/>
            <person name="Oliveira C."/>
            <person name="Osipova E."/>
            <person name="Leigh N.D."/>
            <person name="Simon A."/>
            <person name="Yun M.H."/>
        </authorList>
    </citation>
    <scope>NUCLEOTIDE SEQUENCE</scope>
    <source>
        <strain evidence="1">20211129_DDA</strain>
        <tissue evidence="1">Liver</tissue>
    </source>
</reference>
<evidence type="ECO:0000313" key="2">
    <source>
        <dbReference type="Proteomes" id="UP001066276"/>
    </source>
</evidence>
<proteinExistence type="predicted"/>
<comment type="caution">
    <text evidence="1">The sequence shown here is derived from an EMBL/GenBank/DDBJ whole genome shotgun (WGS) entry which is preliminary data.</text>
</comment>
<protein>
    <submittedName>
        <fullName evidence="1">Uncharacterized protein</fullName>
    </submittedName>
</protein>
<feature type="non-terminal residue" evidence="1">
    <location>
        <position position="1"/>
    </location>
</feature>
<evidence type="ECO:0000313" key="1">
    <source>
        <dbReference type="EMBL" id="KAJ1181435.1"/>
    </source>
</evidence>
<accession>A0AAV7TXC6</accession>